<evidence type="ECO:0000256" key="4">
    <source>
        <dbReference type="ARBA" id="ARBA00032089"/>
    </source>
</evidence>
<dbReference type="Gene3D" id="2.40.10.350">
    <property type="entry name" value="Rod shape-determining protein MreC, domain 2"/>
    <property type="match status" value="1"/>
</dbReference>
<evidence type="ECO:0000313" key="8">
    <source>
        <dbReference type="Proteomes" id="UP000463388"/>
    </source>
</evidence>
<proteinExistence type="inferred from homology"/>
<organism evidence="7 8">
    <name type="scientific">Adlercreutzia mucosicola</name>
    <dbReference type="NCBI Taxonomy" id="580026"/>
    <lineage>
        <taxon>Bacteria</taxon>
        <taxon>Bacillati</taxon>
        <taxon>Actinomycetota</taxon>
        <taxon>Coriobacteriia</taxon>
        <taxon>Eggerthellales</taxon>
        <taxon>Eggerthellaceae</taxon>
        <taxon>Adlercreutzia</taxon>
    </lineage>
</organism>
<dbReference type="InterPro" id="IPR007221">
    <property type="entry name" value="MreC"/>
</dbReference>
<dbReference type="Proteomes" id="UP000463388">
    <property type="component" value="Unassembled WGS sequence"/>
</dbReference>
<feature type="compositionally biased region" description="Acidic residues" evidence="5">
    <location>
        <begin position="293"/>
        <end position="307"/>
    </location>
</feature>
<accession>A0A6N8JNU1</accession>
<name>A0A6N8JNU1_9ACTN</name>
<keyword evidence="8" id="KW-1185">Reference proteome</keyword>
<dbReference type="EMBL" id="WSRR01000007">
    <property type="protein sequence ID" value="MVX60777.1"/>
    <property type="molecule type" value="Genomic_DNA"/>
</dbReference>
<sequence length="337" mass="33654">MALNFQNNSPAPVGRVSLIIALVVALGLVGIYAAEGPDGPLHKVQAAAAGIAAPVQSLGTPVGQATEGAAEAVVDNGAAEETLSALKEQNAQLTQLAVQGEEYRLAAQRLEALLGMRDVYEIEGPVGRVIGRSTDAWNQDITLDVGSNQGVESGLTVMGATGVIGQVISVSPNSCRVRLLSDPQSGAAAIVQSSRAEGIVRGSLDGLLYLENIGADVNIQVGDVVLTSGLGGSYTPGLLIGTVARVEGSAGNDSRRIVVAPNGQVSLLEEATVVFSAASDAVDRSVPVVAVEDGQDGDSEGGEDGEGDSAQGNGSSGEGSGAASGRGDGASDEGEGN</sequence>
<evidence type="ECO:0000256" key="2">
    <source>
        <dbReference type="ARBA" id="ARBA00013855"/>
    </source>
</evidence>
<evidence type="ECO:0000256" key="5">
    <source>
        <dbReference type="SAM" id="MobiDB-lite"/>
    </source>
</evidence>
<feature type="domain" description="Rod shape-determining protein MreC beta-barrel core" evidence="6">
    <location>
        <begin position="129"/>
        <end position="274"/>
    </location>
</feature>
<dbReference type="PANTHER" id="PTHR34138:SF1">
    <property type="entry name" value="CELL SHAPE-DETERMINING PROTEIN MREC"/>
    <property type="match status" value="1"/>
</dbReference>
<reference evidence="7 8" key="1">
    <citation type="submission" date="2019-12" db="EMBL/GenBank/DDBJ databases">
        <title>Microbes associate with the intestines of laboratory mice.</title>
        <authorList>
            <person name="Navarre W."/>
            <person name="Wong E."/>
        </authorList>
    </citation>
    <scope>NUCLEOTIDE SEQUENCE [LARGE SCALE GENOMIC DNA]</scope>
    <source>
        <strain evidence="7 8">NM66_B29</strain>
    </source>
</reference>
<dbReference type="Gene3D" id="2.40.10.340">
    <property type="entry name" value="Rod shape-determining protein MreC, domain 1"/>
    <property type="match status" value="1"/>
</dbReference>
<feature type="compositionally biased region" description="Gly residues" evidence="5">
    <location>
        <begin position="314"/>
        <end position="328"/>
    </location>
</feature>
<evidence type="ECO:0000256" key="3">
    <source>
        <dbReference type="ARBA" id="ARBA00022960"/>
    </source>
</evidence>
<dbReference type="GO" id="GO:0008360">
    <property type="term" value="P:regulation of cell shape"/>
    <property type="evidence" value="ECO:0007669"/>
    <property type="project" value="UniProtKB-KW"/>
</dbReference>
<dbReference type="RefSeq" id="WP_160345481.1">
    <property type="nucleotide sequence ID" value="NZ_WSRR01000007.1"/>
</dbReference>
<evidence type="ECO:0000313" key="7">
    <source>
        <dbReference type="EMBL" id="MVX60777.1"/>
    </source>
</evidence>
<evidence type="ECO:0000259" key="6">
    <source>
        <dbReference type="Pfam" id="PF04085"/>
    </source>
</evidence>
<dbReference type="PANTHER" id="PTHR34138">
    <property type="entry name" value="CELL SHAPE-DETERMINING PROTEIN MREC"/>
    <property type="match status" value="1"/>
</dbReference>
<comment type="similarity">
    <text evidence="1">Belongs to the MreC family.</text>
</comment>
<feature type="region of interest" description="Disordered" evidence="5">
    <location>
        <begin position="287"/>
        <end position="337"/>
    </location>
</feature>
<dbReference type="OrthoDB" id="9808025at2"/>
<gene>
    <name evidence="7" type="primary">mreC</name>
    <name evidence="7" type="ORF">GKZ27_04795</name>
</gene>
<dbReference type="GO" id="GO:0005886">
    <property type="term" value="C:plasma membrane"/>
    <property type="evidence" value="ECO:0007669"/>
    <property type="project" value="TreeGrafter"/>
</dbReference>
<keyword evidence="3" id="KW-0133">Cell shape</keyword>
<evidence type="ECO:0000256" key="1">
    <source>
        <dbReference type="ARBA" id="ARBA00009369"/>
    </source>
</evidence>
<dbReference type="NCBIfam" id="TIGR00219">
    <property type="entry name" value="mreC"/>
    <property type="match status" value="1"/>
</dbReference>
<dbReference type="InterPro" id="IPR055342">
    <property type="entry name" value="MreC_beta-barrel_core"/>
</dbReference>
<comment type="caution">
    <text evidence="7">The sequence shown here is derived from an EMBL/GenBank/DDBJ whole genome shotgun (WGS) entry which is preliminary data.</text>
</comment>
<protein>
    <recommendedName>
        <fullName evidence="2">Cell shape-determining protein MreC</fullName>
    </recommendedName>
    <alternativeName>
        <fullName evidence="4">Cell shape protein MreC</fullName>
    </alternativeName>
</protein>
<dbReference type="AlphaFoldDB" id="A0A6N8JNU1"/>
<dbReference type="InterPro" id="IPR042177">
    <property type="entry name" value="Cell/Rod_1"/>
</dbReference>
<dbReference type="Pfam" id="PF04085">
    <property type="entry name" value="MreC"/>
    <property type="match status" value="1"/>
</dbReference>
<dbReference type="InterPro" id="IPR042175">
    <property type="entry name" value="Cell/Rod_MreC_2"/>
</dbReference>